<dbReference type="PANTHER" id="PTHR43873">
    <property type="entry name" value="COBYRINATE A,C-DIAMIDE SYNTHASE"/>
    <property type="match status" value="1"/>
</dbReference>
<feature type="domain" description="CobQ/CobB/MinD/ParA nucleotide binding" evidence="10">
    <location>
        <begin position="36"/>
        <end position="212"/>
    </location>
</feature>
<keyword evidence="6" id="KW-0547">Nucleotide-binding</keyword>
<evidence type="ECO:0000259" key="11">
    <source>
        <dbReference type="Pfam" id="PF07685"/>
    </source>
</evidence>
<dbReference type="InterPro" id="IPR002586">
    <property type="entry name" value="CobQ/CobB/MinD/ParA_Nub-bd_dom"/>
</dbReference>
<evidence type="ECO:0000313" key="13">
    <source>
        <dbReference type="Proteomes" id="UP000063387"/>
    </source>
</evidence>
<dbReference type="SUPFAM" id="SSF52317">
    <property type="entry name" value="Class I glutamine amidotransferase-like"/>
    <property type="match status" value="1"/>
</dbReference>
<dbReference type="InterPro" id="IPR011698">
    <property type="entry name" value="GATase_3"/>
</dbReference>
<dbReference type="Gene3D" id="3.40.50.300">
    <property type="entry name" value="P-loop containing nucleotide triphosphate hydrolases"/>
    <property type="match status" value="1"/>
</dbReference>
<keyword evidence="5" id="KW-0436">Ligase</keyword>
<protein>
    <submittedName>
        <fullName evidence="12">Cobyrinic acid A,C-diamide synthase</fullName>
    </submittedName>
</protein>
<comment type="cofactor">
    <cofactor evidence="1">
        <name>Mg(2+)</name>
        <dbReference type="ChEBI" id="CHEBI:18420"/>
    </cofactor>
</comment>
<dbReference type="InterPro" id="IPR004484">
    <property type="entry name" value="CbiA/CobB_synth"/>
</dbReference>
<dbReference type="AlphaFoldDB" id="A0A0X8HGC1"/>
<keyword evidence="4" id="KW-0169">Cobalamin biosynthesis</keyword>
<dbReference type="STRING" id="507626.LOKO_03051"/>
<dbReference type="PROSITE" id="PS51274">
    <property type="entry name" value="GATASE_COBBQ"/>
    <property type="match status" value="1"/>
</dbReference>
<comment type="similarity">
    <text evidence="3">Belongs to the CobB/CobQ family. CobQ subfamily.</text>
</comment>
<dbReference type="KEGG" id="hco:LOKO_03051"/>
<reference evidence="12 13" key="1">
    <citation type="journal article" date="2016" name="Genome Announc.">
        <title>Draft Genome Sequence of 'Halomonas chromatireducens' Strain AGD 8-3, a Haloalkaliphilic Chromate- and Selenite-Reducing Gammaproteobacterium.</title>
        <authorList>
            <person name="Sharko F.S."/>
            <person name="Shapovalova A.A."/>
            <person name="Tsygankova S.V."/>
            <person name="Komova A.V."/>
            <person name="Boulygina E.S."/>
            <person name="Teslyuk A.B."/>
            <person name="Gotovtsev P.M."/>
            <person name="Namsaraev Z.B."/>
            <person name="Khijniak T.V."/>
            <person name="Nedoluzhko A.V."/>
            <person name="Vasilov R.G."/>
        </authorList>
    </citation>
    <scope>NUCLEOTIDE SEQUENCE [LARGE SCALE GENOMIC DNA]</scope>
    <source>
        <strain evidence="12 13">AGD 8-3</strain>
    </source>
</reference>
<accession>A0A0X8HGC1</accession>
<evidence type="ECO:0000256" key="7">
    <source>
        <dbReference type="ARBA" id="ARBA00022840"/>
    </source>
</evidence>
<organism evidence="12 13">
    <name type="scientific">Halomonas chromatireducens</name>
    <dbReference type="NCBI Taxonomy" id="507626"/>
    <lineage>
        <taxon>Bacteria</taxon>
        <taxon>Pseudomonadati</taxon>
        <taxon>Pseudomonadota</taxon>
        <taxon>Gammaproteobacteria</taxon>
        <taxon>Oceanospirillales</taxon>
        <taxon>Halomonadaceae</taxon>
        <taxon>Halomonas</taxon>
    </lineage>
</organism>
<evidence type="ECO:0000256" key="3">
    <source>
        <dbReference type="ARBA" id="ARBA00006205"/>
    </source>
</evidence>
<evidence type="ECO:0000259" key="10">
    <source>
        <dbReference type="Pfam" id="PF01656"/>
    </source>
</evidence>
<evidence type="ECO:0000256" key="1">
    <source>
        <dbReference type="ARBA" id="ARBA00001946"/>
    </source>
</evidence>
<dbReference type="InterPro" id="IPR027417">
    <property type="entry name" value="P-loop_NTPase"/>
</dbReference>
<keyword evidence="7" id="KW-0067">ATP-binding</keyword>
<dbReference type="EMBL" id="CP014226">
    <property type="protein sequence ID" value="AMD02099.1"/>
    <property type="molecule type" value="Genomic_DNA"/>
</dbReference>
<dbReference type="SUPFAM" id="SSF52540">
    <property type="entry name" value="P-loop containing nucleoside triphosphate hydrolases"/>
    <property type="match status" value="1"/>
</dbReference>
<dbReference type="GO" id="GO:0042242">
    <property type="term" value="F:cobyrinic acid a,c-diamide synthase activity"/>
    <property type="evidence" value="ECO:0007669"/>
    <property type="project" value="InterPro"/>
</dbReference>
<dbReference type="InterPro" id="IPR029062">
    <property type="entry name" value="Class_I_gatase-like"/>
</dbReference>
<feature type="domain" description="CobB/CobQ-like glutamine amidotransferase" evidence="11">
    <location>
        <begin position="264"/>
        <end position="443"/>
    </location>
</feature>
<evidence type="ECO:0000256" key="5">
    <source>
        <dbReference type="ARBA" id="ARBA00022598"/>
    </source>
</evidence>
<evidence type="ECO:0000256" key="9">
    <source>
        <dbReference type="ARBA" id="ARBA00022962"/>
    </source>
</evidence>
<dbReference type="PATRIC" id="fig|507626.3.peg.3048"/>
<sequence>MASPWLPPRSTVPPFSFLRGDMTTTTIRGECHAALITAPGSGQGKSMVTAALARLHRNAGRKVRVFKHGPDYLDPMVQEVASGQPVYQLHPWMTGEAECRWRLAEAAREADLILVEGSMGLFDGDPSSADLAILAGLPALPVIDAWGMAQTFGAVAQGLANYHPGLAIHEVIANRVGSPGHGRLLAESMPVGLSLLGAIPRHEAMTIPDRHLGLVQAGELAGLDAQLDAAAEVLKEAGLDRLPARVTLEAEAPEPPPRLLDGVQIAVARDDAFAFLYRANLDLLTQMGAELHFFSPLVESELPACDALWLPGGYPELHAAKLAANAPMLGAIRVHREAGKPILAECGGLMACMESLVDGEGRKHPMLGLLPGTARMAGKLTALGLQSLTTESGELRGHTYHHSLLETPLEPAAHARRLAGSPAEPVFVEGRLVASYFHGYFPSAPALTAAIFCGEPLRFTKE</sequence>
<dbReference type="Pfam" id="PF07685">
    <property type="entry name" value="GATase_3"/>
    <property type="match status" value="1"/>
</dbReference>
<keyword evidence="8" id="KW-0460">Magnesium</keyword>
<keyword evidence="9" id="KW-0315">Glutamine amidotransferase</keyword>
<dbReference type="GO" id="GO:0009236">
    <property type="term" value="P:cobalamin biosynthetic process"/>
    <property type="evidence" value="ECO:0007669"/>
    <property type="project" value="UniProtKB-KW"/>
</dbReference>
<dbReference type="NCBIfam" id="NF002204">
    <property type="entry name" value="PRK01077.1"/>
    <property type="match status" value="1"/>
</dbReference>
<evidence type="ECO:0000313" key="12">
    <source>
        <dbReference type="EMBL" id="AMD02099.1"/>
    </source>
</evidence>
<comment type="pathway">
    <text evidence="2">Cofactor biosynthesis; adenosylcobalamin biosynthesis.</text>
</comment>
<proteinExistence type="inferred from homology"/>
<name>A0A0X8HGC1_9GAMM</name>
<evidence type="ECO:0000256" key="8">
    <source>
        <dbReference type="ARBA" id="ARBA00022842"/>
    </source>
</evidence>
<evidence type="ECO:0000256" key="2">
    <source>
        <dbReference type="ARBA" id="ARBA00004953"/>
    </source>
</evidence>
<evidence type="ECO:0000256" key="6">
    <source>
        <dbReference type="ARBA" id="ARBA00022741"/>
    </source>
</evidence>
<dbReference type="CDD" id="cd03130">
    <property type="entry name" value="GATase1_CobB"/>
    <property type="match status" value="1"/>
</dbReference>
<dbReference type="PANTHER" id="PTHR43873:SF1">
    <property type="entry name" value="COBYRINATE A,C-DIAMIDE SYNTHASE"/>
    <property type="match status" value="1"/>
</dbReference>
<keyword evidence="13" id="KW-1185">Reference proteome</keyword>
<reference evidence="12 13" key="2">
    <citation type="submission" date="2016-02" db="EMBL/GenBank/DDBJ databases">
        <authorList>
            <person name="Wen L."/>
            <person name="He K."/>
            <person name="Yang H."/>
        </authorList>
    </citation>
    <scope>NUCLEOTIDE SEQUENCE [LARGE SCALE GENOMIC DNA]</scope>
    <source>
        <strain evidence="12 13">AGD 8-3</strain>
    </source>
</reference>
<evidence type="ECO:0000256" key="4">
    <source>
        <dbReference type="ARBA" id="ARBA00022573"/>
    </source>
</evidence>
<dbReference type="Gene3D" id="3.40.50.880">
    <property type="match status" value="1"/>
</dbReference>
<dbReference type="Proteomes" id="UP000063387">
    <property type="component" value="Chromosome"/>
</dbReference>
<dbReference type="Pfam" id="PF01656">
    <property type="entry name" value="CbiA"/>
    <property type="match status" value="1"/>
</dbReference>
<dbReference type="GO" id="GO:0005524">
    <property type="term" value="F:ATP binding"/>
    <property type="evidence" value="ECO:0007669"/>
    <property type="project" value="UniProtKB-KW"/>
</dbReference>
<gene>
    <name evidence="12" type="primary">cobB_2</name>
    <name evidence="12" type="ORF">LOKO_03051</name>
</gene>